<gene>
    <name evidence="1" type="ORF">ACOLOM_LOCUS386</name>
</gene>
<evidence type="ECO:0000313" key="2">
    <source>
        <dbReference type="Proteomes" id="UP000789525"/>
    </source>
</evidence>
<reference evidence="1" key="1">
    <citation type="submission" date="2021-06" db="EMBL/GenBank/DDBJ databases">
        <authorList>
            <person name="Kallberg Y."/>
            <person name="Tangrot J."/>
            <person name="Rosling A."/>
        </authorList>
    </citation>
    <scope>NUCLEOTIDE SEQUENCE</scope>
    <source>
        <strain evidence="1">CL356</strain>
    </source>
</reference>
<sequence>MSSLKDILRSITTFVNSSNSDVQSIIDLIDNFATPQDREKTDKISAELLNLFNSIQNDSRKFYSFLKCLRALLPILGADIFITDWWSRVLLPVLQSPLQPRDIVEEVKGITRDLLVFETERVAVFRKEIIELYLKESSMVGKAAGEGKGIVGEQRDTSTTLISLLLTTLTMLLPHICTSVASHLPRLYTVFIRILCWDKRNLRPVDYGDEVDDEIFDNNHSPKEKNDDVWEQCDSTFDNIPSTPPNCLQLFTILYGMFPCNTIEFLRDPTAWLKEKDYAPPLHMKIDDDVIRTRSVPLLRRHTLHPNIILSDSQKELSDTSRWMKLEPADVVAECVGLDMENASTSKPRYGELDDITVNVPNQVTLEAETGRVRRTSQSISLREIMDVHQALKSGADIVVGDDPWTSQIISYANLSTSQPPVPPSPNSSSSSTRYFDKLQPSVSPSNVQASISFLQREIMLLRNELNFELYLKQQHLQHISRLHRDHVLDNRVEAESQNLYNTCRNLKIQLEKTQTALNRQRDETLNIKKKHVQWEDDLNAKLKKYREEKKGWKTEIDKEADTRKFQEQKQLMETLVAQWHKMKIKLESGEAEIKKLKLFVSSQSRIIDDLKAKSESSLKNTEKNALEKQMRIWTLERDRRDKEFKKLETYYENVKKRNEELQTHIIDLLAQIESLTQSRRNSVADEQSENQI</sequence>
<dbReference type="Proteomes" id="UP000789525">
    <property type="component" value="Unassembled WGS sequence"/>
</dbReference>
<keyword evidence="2" id="KW-1185">Reference proteome</keyword>
<comment type="caution">
    <text evidence="1">The sequence shown here is derived from an EMBL/GenBank/DDBJ whole genome shotgun (WGS) entry which is preliminary data.</text>
</comment>
<accession>A0ACA9JZH8</accession>
<proteinExistence type="predicted"/>
<organism evidence="1 2">
    <name type="scientific">Acaulospora colombiana</name>
    <dbReference type="NCBI Taxonomy" id="27376"/>
    <lineage>
        <taxon>Eukaryota</taxon>
        <taxon>Fungi</taxon>
        <taxon>Fungi incertae sedis</taxon>
        <taxon>Mucoromycota</taxon>
        <taxon>Glomeromycotina</taxon>
        <taxon>Glomeromycetes</taxon>
        <taxon>Diversisporales</taxon>
        <taxon>Acaulosporaceae</taxon>
        <taxon>Acaulospora</taxon>
    </lineage>
</organism>
<protein>
    <submittedName>
        <fullName evidence="1">5471_t:CDS:1</fullName>
    </submittedName>
</protein>
<name>A0ACA9JZH8_9GLOM</name>
<dbReference type="EMBL" id="CAJVPT010000367">
    <property type="protein sequence ID" value="CAG8443562.1"/>
    <property type="molecule type" value="Genomic_DNA"/>
</dbReference>
<evidence type="ECO:0000313" key="1">
    <source>
        <dbReference type="EMBL" id="CAG8443562.1"/>
    </source>
</evidence>